<evidence type="ECO:0000259" key="2">
    <source>
        <dbReference type="Pfam" id="PF03703"/>
    </source>
</evidence>
<protein>
    <submittedName>
        <fullName evidence="3">Putative membrane protein</fullName>
    </submittedName>
</protein>
<dbReference type="PANTHER" id="PTHR34473:SF2">
    <property type="entry name" value="UPF0699 TRANSMEMBRANE PROTEIN YDBT"/>
    <property type="match status" value="1"/>
</dbReference>
<name>A0A652YS68_NOCGL</name>
<dbReference type="EMBL" id="VNIQ01000002">
    <property type="protein sequence ID" value="TYQ05923.1"/>
    <property type="molecule type" value="Genomic_DNA"/>
</dbReference>
<gene>
    <name evidence="3" type="ORF">FNL38_10252</name>
</gene>
<feature type="domain" description="YdbS-like PH" evidence="2">
    <location>
        <begin position="437"/>
        <end position="496"/>
    </location>
</feature>
<evidence type="ECO:0000256" key="1">
    <source>
        <dbReference type="SAM" id="Phobius"/>
    </source>
</evidence>
<feature type="transmembrane region" description="Helical" evidence="1">
    <location>
        <begin position="200"/>
        <end position="223"/>
    </location>
</feature>
<reference evidence="3" key="1">
    <citation type="submission" date="2019-07" db="EMBL/GenBank/DDBJ databases">
        <title>Genomic Encyclopedia of Type Strains, Phase IV (KMG-IV): sequencing the most valuable type-strain genomes for metagenomic binning, comparative biology and taxonomic classification.</title>
        <authorList>
            <person name="Goeker M."/>
        </authorList>
    </citation>
    <scope>NUCLEOTIDE SEQUENCE</scope>
    <source>
        <strain evidence="3">DSM 44596</strain>
    </source>
</reference>
<dbReference type="InterPro" id="IPR014529">
    <property type="entry name" value="UCP026631"/>
</dbReference>
<evidence type="ECO:0000313" key="3">
    <source>
        <dbReference type="EMBL" id="TYQ05923.1"/>
    </source>
</evidence>
<feature type="transmembrane region" description="Helical" evidence="1">
    <location>
        <begin position="65"/>
        <end position="84"/>
    </location>
</feature>
<dbReference type="PANTHER" id="PTHR34473">
    <property type="entry name" value="UPF0699 TRANSMEMBRANE PROTEIN YDBS"/>
    <property type="match status" value="1"/>
</dbReference>
<keyword evidence="1" id="KW-1133">Transmembrane helix</keyword>
<organism evidence="3">
    <name type="scientific">Nocardia globerula</name>
    <dbReference type="NCBI Taxonomy" id="1818"/>
    <lineage>
        <taxon>Bacteria</taxon>
        <taxon>Bacillati</taxon>
        <taxon>Actinomycetota</taxon>
        <taxon>Actinomycetes</taxon>
        <taxon>Mycobacteriales</taxon>
        <taxon>Nocardiaceae</taxon>
        <taxon>Nocardia</taxon>
    </lineage>
</organism>
<feature type="transmembrane region" description="Helical" evidence="1">
    <location>
        <begin position="381"/>
        <end position="399"/>
    </location>
</feature>
<dbReference type="AlphaFoldDB" id="A0A652YS68"/>
<feature type="domain" description="YdbS-like PH" evidence="2">
    <location>
        <begin position="83"/>
        <end position="150"/>
    </location>
</feature>
<feature type="transmembrane region" description="Helical" evidence="1">
    <location>
        <begin position="405"/>
        <end position="422"/>
    </location>
</feature>
<dbReference type="PIRSF" id="PIRSF026631">
    <property type="entry name" value="UCP026631"/>
    <property type="match status" value="1"/>
</dbReference>
<sequence>MNEIDKLMIDIPDEAESAAAEAAEQEQPWLRLDRRMLLVHPINEVVKLLPVLLISFVLGSQSGNHYWGFGVVTLLVIYGLLRYFTTTYRIGPVHVQLRTGVFQKKLLSVPRSRIRSVDVEAGVLHRVLGLSIVRIGTGQRAGNGHDSNKFELNALSSALVPDLRAALLSESRGTPTPDTPTAPVSADVEIGHWHVSWVRFAPFSFTGIAIIAAIVGIAFQYGIGSAIAKSSAVTGGVESLEGLGITVLVIVLLVALLILSSAFACIQYLIAFGDMTLTDNGRILHVSHGLLKTRATTLDRARLRGTTLKEPLLLRLAGGARLDAIMTGVSAEKKESSLLLPQGPRAEAERVMATVIGDSRQASVPLIPHGGAARRRRYTRALFPAVAVAVAAVGCLIFGVHVPTYVWVAVVVLAVGGAGLAFDRYNGLGHAVLPGWLITRSGSLDRKRHSLEADGVIGWTVRETFFQRRAGVATVIAATPAGTGGYDVIDLPAENAWGLIEAVTPGARDVWANPR</sequence>
<feature type="transmembrane region" description="Helical" evidence="1">
    <location>
        <begin position="243"/>
        <end position="270"/>
    </location>
</feature>
<comment type="caution">
    <text evidence="3">The sequence shown here is derived from an EMBL/GenBank/DDBJ whole genome shotgun (WGS) entry which is preliminary data.</text>
</comment>
<feature type="transmembrane region" description="Helical" evidence="1">
    <location>
        <begin position="37"/>
        <end position="59"/>
    </location>
</feature>
<dbReference type="InterPro" id="IPR005182">
    <property type="entry name" value="YdbS-like_PH"/>
</dbReference>
<keyword evidence="1" id="KW-0472">Membrane</keyword>
<dbReference type="Pfam" id="PF03703">
    <property type="entry name" value="bPH_2"/>
    <property type="match status" value="2"/>
</dbReference>
<keyword evidence="1" id="KW-0812">Transmembrane</keyword>
<proteinExistence type="predicted"/>
<accession>A0A652YS68</accession>